<protein>
    <submittedName>
        <fullName evidence="1">Uncharacterized protein</fullName>
    </submittedName>
</protein>
<evidence type="ECO:0000313" key="1">
    <source>
        <dbReference type="EMBL" id="MBT1542885.1"/>
    </source>
</evidence>
<sequence length="144" mass="16030">MPDTEMLDRLTREPVRTDDDVVALVEAVVERPLRRQCWVLFLDDRGMSIPFLLPIADLPYSPDEHVDDFAALIADIVAQLGAADVVLAWERPGADRLYPVDWEWVDACACALDEQSVRLRAQVVVHSGGAAIVEFDEETQVVAS</sequence>
<dbReference type="Proteomes" id="UP000709437">
    <property type="component" value="Unassembled WGS sequence"/>
</dbReference>
<accession>A0A9Q2W622</accession>
<gene>
    <name evidence="1" type="ORF">KK103_14035</name>
</gene>
<organism evidence="1 2">
    <name type="scientific">Curtobacterium flaccumfaciens pv. flaccumfaciens</name>
    <dbReference type="NCBI Taxonomy" id="138532"/>
    <lineage>
        <taxon>Bacteria</taxon>
        <taxon>Bacillati</taxon>
        <taxon>Actinomycetota</taxon>
        <taxon>Actinomycetes</taxon>
        <taxon>Micrococcales</taxon>
        <taxon>Microbacteriaceae</taxon>
        <taxon>Curtobacterium</taxon>
    </lineage>
</organism>
<evidence type="ECO:0000313" key="2">
    <source>
        <dbReference type="Proteomes" id="UP000709437"/>
    </source>
</evidence>
<dbReference type="AlphaFoldDB" id="A0A9Q2W622"/>
<dbReference type="RefSeq" id="WP_214563469.1">
    <property type="nucleotide sequence ID" value="NZ_JAHEWX010000020.1"/>
</dbReference>
<name>A0A9Q2W622_9MICO</name>
<comment type="caution">
    <text evidence="1">The sequence shown here is derived from an EMBL/GenBank/DDBJ whole genome shotgun (WGS) entry which is preliminary data.</text>
</comment>
<dbReference type="EMBL" id="JAHEWX010000020">
    <property type="protein sequence ID" value="MBT1542885.1"/>
    <property type="molecule type" value="Genomic_DNA"/>
</dbReference>
<reference evidence="1" key="1">
    <citation type="submission" date="2021-05" db="EMBL/GenBank/DDBJ databases">
        <title>Whole genome sequence of Curtobacterium flaccumfaciens pv. flaccumfaciens strain CFBP 3417.</title>
        <authorList>
            <person name="Osdaghi E."/>
            <person name="Taghouti G."/>
            <person name="Portier P."/>
            <person name="Fazliarab A."/>
            <person name="Taghavi S.M."/>
            <person name="Briand M."/>
            <person name="Le-Saux M."/>
            <person name="Jacques M.-A."/>
        </authorList>
    </citation>
    <scope>NUCLEOTIDE SEQUENCE</scope>
    <source>
        <strain evidence="1">CFBP 3417</strain>
    </source>
</reference>
<proteinExistence type="predicted"/>